<comment type="caution">
    <text evidence="2">The sequence shown here is derived from an EMBL/GenBank/DDBJ whole genome shotgun (WGS) entry which is preliminary data.</text>
</comment>
<dbReference type="GO" id="GO:0016491">
    <property type="term" value="F:oxidoreductase activity"/>
    <property type="evidence" value="ECO:0007669"/>
    <property type="project" value="InterPro"/>
</dbReference>
<dbReference type="Gene3D" id="3.50.50.60">
    <property type="entry name" value="FAD/NAD(P)-binding domain"/>
    <property type="match status" value="2"/>
</dbReference>
<gene>
    <name evidence="2" type="ORF">HIJ39_12130</name>
</gene>
<organism evidence="2 3">
    <name type="scientific">Sulfobacillus harzensis</name>
    <dbReference type="NCBI Taxonomy" id="2729629"/>
    <lineage>
        <taxon>Bacteria</taxon>
        <taxon>Bacillati</taxon>
        <taxon>Bacillota</taxon>
        <taxon>Clostridia</taxon>
        <taxon>Eubacteriales</taxon>
        <taxon>Clostridiales Family XVII. Incertae Sedis</taxon>
        <taxon>Sulfobacillus</taxon>
    </lineage>
</organism>
<name>A0A7Y0Q2D6_9FIRM</name>
<sequence>MAKPHIVVLGSNFAGLGAAQKIREYGKDAVDITVIDRKPYLLFVPNIGIEVLENRDPLYSMHMPLEPAMKEDDLHFIQGDVQSIDVESRTIEFLPTERLGSATAKLQYDYVVIAVGARLAYDQIEGFAEFGHTVSDTYYGNQLRRYLYSEYQGGPVAVGSARFHQGSRSHQYVPQAEAACEGPPVEVTLSIGRWLQTHNFGGPSNVTVFTPAEWIAEDAGMGIVKTLLGLAGKMGYHYVNKTYDIRRITQDGIEFVEGPSIEAELKIIFPDWVPHEFLQNLPISDDVGFVETDMTMRNPRYANVFACGDAAAVTVPKLGILAHMGAEVAARQICQDLGLMHIAPGEERMNPIVDCIGDMGHNEAFYISSNTWYGGDREIFRMGHIPFLLKLQYKDMFFRTKGKVPPWGLPAADFFAEMLGKEVGV</sequence>
<dbReference type="PANTHER" id="PTHR43755:SF1">
    <property type="entry name" value="FAD-DEPENDENT PYRIDINE NUCLEOTIDE-DISULPHIDE OXIDOREDUCTASE"/>
    <property type="match status" value="1"/>
</dbReference>
<dbReference type="EMBL" id="JABBVZ010000039">
    <property type="protein sequence ID" value="NMP23088.1"/>
    <property type="molecule type" value="Genomic_DNA"/>
</dbReference>
<dbReference type="InterPro" id="IPR023753">
    <property type="entry name" value="FAD/NAD-binding_dom"/>
</dbReference>
<reference evidence="2 3" key="1">
    <citation type="submission" date="2020-04" db="EMBL/GenBank/DDBJ databases">
        <authorList>
            <person name="Zhang R."/>
            <person name="Schippers A."/>
        </authorList>
    </citation>
    <scope>NUCLEOTIDE SEQUENCE [LARGE SCALE GENOMIC DNA]</scope>
    <source>
        <strain evidence="2 3">DSM 109850</strain>
    </source>
</reference>
<accession>A0A7Y0Q2D6</accession>
<dbReference type="AlphaFoldDB" id="A0A7Y0Q2D6"/>
<evidence type="ECO:0000313" key="3">
    <source>
        <dbReference type="Proteomes" id="UP000533476"/>
    </source>
</evidence>
<evidence type="ECO:0000259" key="1">
    <source>
        <dbReference type="Pfam" id="PF07992"/>
    </source>
</evidence>
<feature type="domain" description="FAD/NAD(P)-binding" evidence="1">
    <location>
        <begin position="5"/>
        <end position="137"/>
    </location>
</feature>
<dbReference type="SUPFAM" id="SSF51905">
    <property type="entry name" value="FAD/NAD(P)-binding domain"/>
    <property type="match status" value="1"/>
</dbReference>
<dbReference type="RefSeq" id="WP_169100036.1">
    <property type="nucleotide sequence ID" value="NZ_JABBVZ010000039.1"/>
</dbReference>
<protein>
    <submittedName>
        <fullName evidence="2">FAD-dependent oxidoreductase</fullName>
    </submittedName>
</protein>
<dbReference type="InterPro" id="IPR036188">
    <property type="entry name" value="FAD/NAD-bd_sf"/>
</dbReference>
<dbReference type="PANTHER" id="PTHR43755">
    <property type="match status" value="1"/>
</dbReference>
<dbReference type="InterPro" id="IPR052541">
    <property type="entry name" value="SQRD"/>
</dbReference>
<dbReference type="Proteomes" id="UP000533476">
    <property type="component" value="Unassembled WGS sequence"/>
</dbReference>
<proteinExistence type="predicted"/>
<evidence type="ECO:0000313" key="2">
    <source>
        <dbReference type="EMBL" id="NMP23088.1"/>
    </source>
</evidence>
<dbReference type="Pfam" id="PF07992">
    <property type="entry name" value="Pyr_redox_2"/>
    <property type="match status" value="1"/>
</dbReference>
<keyword evidence="3" id="KW-1185">Reference proteome</keyword>